<comment type="caution">
    <text evidence="2">The sequence shown here is derived from an EMBL/GenBank/DDBJ whole genome shotgun (WGS) entry which is preliminary data.</text>
</comment>
<gene>
    <name evidence="2" type="ORF">FHR75_004026</name>
</gene>
<feature type="region of interest" description="Disordered" evidence="1">
    <location>
        <begin position="57"/>
        <end position="90"/>
    </location>
</feature>
<dbReference type="EMBL" id="JACHVY010000005">
    <property type="protein sequence ID" value="MBB2903184.1"/>
    <property type="molecule type" value="Genomic_DNA"/>
</dbReference>
<evidence type="ECO:0000313" key="2">
    <source>
        <dbReference type="EMBL" id="MBB2903184.1"/>
    </source>
</evidence>
<dbReference type="Proteomes" id="UP000533269">
    <property type="component" value="Unassembled WGS sequence"/>
</dbReference>
<evidence type="ECO:0000313" key="3">
    <source>
        <dbReference type="Proteomes" id="UP000533269"/>
    </source>
</evidence>
<evidence type="ECO:0000256" key="1">
    <source>
        <dbReference type="SAM" id="MobiDB-lite"/>
    </source>
</evidence>
<organism evidence="2 3">
    <name type="scientific">Kineococcus radiotolerans</name>
    <dbReference type="NCBI Taxonomy" id="131568"/>
    <lineage>
        <taxon>Bacteria</taxon>
        <taxon>Bacillati</taxon>
        <taxon>Actinomycetota</taxon>
        <taxon>Actinomycetes</taxon>
        <taxon>Kineosporiales</taxon>
        <taxon>Kineosporiaceae</taxon>
        <taxon>Kineococcus</taxon>
    </lineage>
</organism>
<reference evidence="2 3" key="1">
    <citation type="submission" date="2020-08" db="EMBL/GenBank/DDBJ databases">
        <title>The Agave Microbiome: Exploring the role of microbial communities in plant adaptations to desert environments.</title>
        <authorList>
            <person name="Partida-Martinez L.P."/>
        </authorList>
    </citation>
    <scope>NUCLEOTIDE SEQUENCE [LARGE SCALE GENOMIC DNA]</scope>
    <source>
        <strain evidence="2 3">AS2.23</strain>
    </source>
</reference>
<protein>
    <submittedName>
        <fullName evidence="2">Uncharacterized protein</fullName>
    </submittedName>
</protein>
<name>A0A7W4XZD5_KINRA</name>
<dbReference type="RefSeq" id="WP_183392804.1">
    <property type="nucleotide sequence ID" value="NZ_JACHVY010000005.1"/>
</dbReference>
<dbReference type="Pfam" id="PF09957">
    <property type="entry name" value="VapB_antitoxin"/>
    <property type="match status" value="1"/>
</dbReference>
<sequence>MSKTHIDIDEDLLAQVAAITGTTTKRDTVEAALRTTLRQERRRAAAERLIERGESGYFAPLLEDHPKATGEPLEVPAADEQQDDRAQGAA</sequence>
<reference evidence="2 3" key="2">
    <citation type="submission" date="2020-08" db="EMBL/GenBank/DDBJ databases">
        <authorList>
            <person name="Partida-Martinez L."/>
            <person name="Huntemann M."/>
            <person name="Clum A."/>
            <person name="Wang J."/>
            <person name="Palaniappan K."/>
            <person name="Ritter S."/>
            <person name="Chen I.-M."/>
            <person name="Stamatis D."/>
            <person name="Reddy T."/>
            <person name="O'Malley R."/>
            <person name="Daum C."/>
            <person name="Shapiro N."/>
            <person name="Ivanova N."/>
            <person name="Kyrpides N."/>
            <person name="Woyke T."/>
        </authorList>
    </citation>
    <scope>NUCLEOTIDE SEQUENCE [LARGE SCALE GENOMIC DNA]</scope>
    <source>
        <strain evidence="2 3">AS2.23</strain>
    </source>
</reference>
<dbReference type="InterPro" id="IPR019239">
    <property type="entry name" value="VapB_antitoxin"/>
</dbReference>
<accession>A0A7W4XZD5</accession>
<proteinExistence type="predicted"/>
<dbReference type="AlphaFoldDB" id="A0A7W4XZD5"/>